<keyword evidence="3" id="KW-1185">Reference proteome</keyword>
<protein>
    <submittedName>
        <fullName evidence="2">Uncharacterized protein</fullName>
    </submittedName>
</protein>
<name>K0RIE1_THAOC</name>
<feature type="compositionally biased region" description="Polar residues" evidence="1">
    <location>
        <begin position="218"/>
        <end position="255"/>
    </location>
</feature>
<feature type="region of interest" description="Disordered" evidence="1">
    <location>
        <begin position="218"/>
        <end position="261"/>
    </location>
</feature>
<proteinExistence type="predicted"/>
<organism evidence="2 3">
    <name type="scientific">Thalassiosira oceanica</name>
    <name type="common">Marine diatom</name>
    <dbReference type="NCBI Taxonomy" id="159749"/>
    <lineage>
        <taxon>Eukaryota</taxon>
        <taxon>Sar</taxon>
        <taxon>Stramenopiles</taxon>
        <taxon>Ochrophyta</taxon>
        <taxon>Bacillariophyta</taxon>
        <taxon>Coscinodiscophyceae</taxon>
        <taxon>Thalassiosirophycidae</taxon>
        <taxon>Thalassiosirales</taxon>
        <taxon>Thalassiosiraceae</taxon>
        <taxon>Thalassiosira</taxon>
    </lineage>
</organism>
<evidence type="ECO:0000313" key="3">
    <source>
        <dbReference type="Proteomes" id="UP000266841"/>
    </source>
</evidence>
<feature type="non-terminal residue" evidence="2">
    <location>
        <position position="1"/>
    </location>
</feature>
<evidence type="ECO:0000256" key="1">
    <source>
        <dbReference type="SAM" id="MobiDB-lite"/>
    </source>
</evidence>
<dbReference type="AlphaFoldDB" id="K0RIE1"/>
<accession>K0RIE1</accession>
<evidence type="ECO:0000313" key="2">
    <source>
        <dbReference type="EMBL" id="EJK48646.1"/>
    </source>
</evidence>
<comment type="caution">
    <text evidence="2">The sequence shown here is derived from an EMBL/GenBank/DDBJ whole genome shotgun (WGS) entry which is preliminary data.</text>
</comment>
<sequence length="449" mass="51029">HAPCGAEVEIDGDRIFVVEYVSVDGDTKARRTGVSFSKDSTPFVSSTGSYKQICNHCLDLLKKRDLCTDSAAPGKSKQRRKQKEDLTQEGFTVDEDVTPSDLFEVYLETLDDDNILEEDRMLWNESKKNDRIAAPREMGDWIEVEVNGSTGNITSNSEEYSIGRYSCEVAFLEVIQMCKYPPSNCRSAGEVWTNIRNKAVQNLIKALGVRTRAWLNQRPSARDTQQLASTEETTRQGTSNEDGSAVNQVHESSQDVTEEPPSYNVRDKLRMYELAQEDQFATAKMSGPPVLTLANHIGLENDDESGINDLHTSLEDLLMLGTPPWLGPGFFGSLLQKDFIVGDADIADQLRQIENNRVLSIHIDSRNRLTDERFFSMSDLNIRDDVSAIDISDLESRIKDLNKYTGRDFIEDDWNGMERVERERRQYRLCYNFLLYLCSFTEREESNSD</sequence>
<reference evidence="2 3" key="1">
    <citation type="journal article" date="2012" name="Genome Biol.">
        <title>Genome and low-iron response of an oceanic diatom adapted to chronic iron limitation.</title>
        <authorList>
            <person name="Lommer M."/>
            <person name="Specht M."/>
            <person name="Roy A.S."/>
            <person name="Kraemer L."/>
            <person name="Andreson R."/>
            <person name="Gutowska M.A."/>
            <person name="Wolf J."/>
            <person name="Bergner S.V."/>
            <person name="Schilhabel M.B."/>
            <person name="Klostermeier U.C."/>
            <person name="Beiko R.G."/>
            <person name="Rosenstiel P."/>
            <person name="Hippler M."/>
            <person name="Laroche J."/>
        </authorList>
    </citation>
    <scope>NUCLEOTIDE SEQUENCE [LARGE SCALE GENOMIC DNA]</scope>
    <source>
        <strain evidence="2 3">CCMP1005</strain>
    </source>
</reference>
<feature type="region of interest" description="Disordered" evidence="1">
    <location>
        <begin position="71"/>
        <end position="91"/>
    </location>
</feature>
<dbReference type="Proteomes" id="UP000266841">
    <property type="component" value="Unassembled WGS sequence"/>
</dbReference>
<gene>
    <name evidence="2" type="ORF">THAOC_32538</name>
</gene>
<dbReference type="EMBL" id="AGNL01045582">
    <property type="protein sequence ID" value="EJK48646.1"/>
    <property type="molecule type" value="Genomic_DNA"/>
</dbReference>